<dbReference type="Proteomes" id="UP000499080">
    <property type="component" value="Unassembled WGS sequence"/>
</dbReference>
<organism evidence="2 3">
    <name type="scientific">Araneus ventricosus</name>
    <name type="common">Orbweaver spider</name>
    <name type="synonym">Epeira ventricosa</name>
    <dbReference type="NCBI Taxonomy" id="182803"/>
    <lineage>
        <taxon>Eukaryota</taxon>
        <taxon>Metazoa</taxon>
        <taxon>Ecdysozoa</taxon>
        <taxon>Arthropoda</taxon>
        <taxon>Chelicerata</taxon>
        <taxon>Arachnida</taxon>
        <taxon>Araneae</taxon>
        <taxon>Araneomorphae</taxon>
        <taxon>Entelegynae</taxon>
        <taxon>Araneoidea</taxon>
        <taxon>Araneidae</taxon>
        <taxon>Araneus</taxon>
    </lineage>
</organism>
<dbReference type="GO" id="GO:0004523">
    <property type="term" value="F:RNA-DNA hybrid ribonuclease activity"/>
    <property type="evidence" value="ECO:0007669"/>
    <property type="project" value="InterPro"/>
</dbReference>
<dbReference type="OrthoDB" id="8063979at2759"/>
<dbReference type="GO" id="GO:0003676">
    <property type="term" value="F:nucleic acid binding"/>
    <property type="evidence" value="ECO:0007669"/>
    <property type="project" value="InterPro"/>
</dbReference>
<dbReference type="SUPFAM" id="SSF53098">
    <property type="entry name" value="Ribonuclease H-like"/>
    <property type="match status" value="1"/>
</dbReference>
<proteinExistence type="predicted"/>
<dbReference type="EMBL" id="BGPR01016943">
    <property type="protein sequence ID" value="GBN74621.1"/>
    <property type="molecule type" value="Genomic_DNA"/>
</dbReference>
<feature type="domain" description="RNase H type-1" evidence="1">
    <location>
        <begin position="98"/>
        <end position="188"/>
    </location>
</feature>
<reference evidence="2 3" key="1">
    <citation type="journal article" date="2019" name="Sci. Rep.">
        <title>Orb-weaving spider Araneus ventricosus genome elucidates the spidroin gene catalogue.</title>
        <authorList>
            <person name="Kono N."/>
            <person name="Nakamura H."/>
            <person name="Ohtoshi R."/>
            <person name="Moran D.A.P."/>
            <person name="Shinohara A."/>
            <person name="Yoshida Y."/>
            <person name="Fujiwara M."/>
            <person name="Mori M."/>
            <person name="Tomita M."/>
            <person name="Arakawa K."/>
        </authorList>
    </citation>
    <scope>NUCLEOTIDE SEQUENCE [LARGE SCALE GENOMIC DNA]</scope>
</reference>
<accession>A0A4Y2RG48</accession>
<gene>
    <name evidence="2" type="ORF">AVEN_262438_1</name>
</gene>
<dbReference type="Gene3D" id="3.30.420.10">
    <property type="entry name" value="Ribonuclease H-like superfamily/Ribonuclease H"/>
    <property type="match status" value="1"/>
</dbReference>
<dbReference type="InterPro" id="IPR012337">
    <property type="entry name" value="RNaseH-like_sf"/>
</dbReference>
<name>A0A4Y2RG48_ARAVE</name>
<dbReference type="Pfam" id="PF13456">
    <property type="entry name" value="RVT_3"/>
    <property type="match status" value="1"/>
</dbReference>
<keyword evidence="3" id="KW-1185">Reference proteome</keyword>
<evidence type="ECO:0000259" key="1">
    <source>
        <dbReference type="Pfam" id="PF13456"/>
    </source>
</evidence>
<evidence type="ECO:0000313" key="2">
    <source>
        <dbReference type="EMBL" id="GBN74621.1"/>
    </source>
</evidence>
<dbReference type="InterPro" id="IPR036397">
    <property type="entry name" value="RNaseH_sf"/>
</dbReference>
<dbReference type="InterPro" id="IPR002156">
    <property type="entry name" value="RNaseH_domain"/>
</dbReference>
<sequence length="235" mass="26990">MNAFLLERAILLSRDDSSNYNVGVPQCSSLGPVLWLLVINEVLNMTDIKQEAYIQAYVDDLVILLRTTASYRFKEMNGSKIGDRVGAFFVHYANKQEITISQYRLADHNTVYVAEVFAIHKTIEYIPDHELYDVKIVSDSRSALMTVESLSHNREFIWQIKKRLKDGEYVKLMWEMGNERADLLANEASNRDLIDVQFTYTKVQIRNINNKKKLAEKQKIGSAAGYILKMENGQG</sequence>
<evidence type="ECO:0000313" key="3">
    <source>
        <dbReference type="Proteomes" id="UP000499080"/>
    </source>
</evidence>
<dbReference type="AlphaFoldDB" id="A0A4Y2RG48"/>
<protein>
    <recommendedName>
        <fullName evidence="1">RNase H type-1 domain-containing protein</fullName>
    </recommendedName>
</protein>
<comment type="caution">
    <text evidence="2">The sequence shown here is derived from an EMBL/GenBank/DDBJ whole genome shotgun (WGS) entry which is preliminary data.</text>
</comment>
<dbReference type="CDD" id="cd09276">
    <property type="entry name" value="Rnase_HI_RT_non_LTR"/>
    <property type="match status" value="1"/>
</dbReference>